<feature type="compositionally biased region" description="Basic and acidic residues" evidence="1">
    <location>
        <begin position="54"/>
        <end position="70"/>
    </location>
</feature>
<dbReference type="KEGG" id="pex:IZT61_02515"/>
<organism evidence="3 4">
    <name type="scientific">Pedobacter endophyticus</name>
    <dbReference type="NCBI Taxonomy" id="2789740"/>
    <lineage>
        <taxon>Bacteria</taxon>
        <taxon>Pseudomonadati</taxon>
        <taxon>Bacteroidota</taxon>
        <taxon>Sphingobacteriia</taxon>
        <taxon>Sphingobacteriales</taxon>
        <taxon>Sphingobacteriaceae</taxon>
        <taxon>Pedobacter</taxon>
    </lineage>
</organism>
<reference evidence="3 4" key="1">
    <citation type="submission" date="2020-11" db="EMBL/GenBank/DDBJ databases">
        <title>Pedobacter endophytica, an endophytic bacteria isolated form Carex pumila.</title>
        <authorList>
            <person name="Peng Y."/>
            <person name="Jiang L."/>
            <person name="Lee J."/>
        </authorList>
    </citation>
    <scope>NUCLEOTIDE SEQUENCE [LARGE SCALE GENOMIC DNA]</scope>
    <source>
        <strain evidence="3 4">JBR3-12</strain>
    </source>
</reference>
<dbReference type="Proteomes" id="UP000594759">
    <property type="component" value="Chromosome"/>
</dbReference>
<proteinExistence type="predicted"/>
<evidence type="ECO:0000313" key="4">
    <source>
        <dbReference type="Proteomes" id="UP000594759"/>
    </source>
</evidence>
<feature type="signal peptide" evidence="2">
    <location>
        <begin position="1"/>
        <end position="19"/>
    </location>
</feature>
<feature type="chain" id="PRO_5032919998" evidence="2">
    <location>
        <begin position="20"/>
        <end position="84"/>
    </location>
</feature>
<keyword evidence="4" id="KW-1185">Reference proteome</keyword>
<dbReference type="RefSeq" id="WP_196099629.1">
    <property type="nucleotide sequence ID" value="NZ_CP064939.1"/>
</dbReference>
<accession>A0A7S9PZ58</accession>
<dbReference type="AlphaFoldDB" id="A0A7S9PZ58"/>
<sequence length="84" mass="9810">MRKRLLLAIMFLAPFYLFAQTPSKKQNKKKMDTTAKRTAVPKPEKYDPNATQWPKKDSLKTIENRNDSLKRKSKSGRTKKRNGN</sequence>
<dbReference type="EMBL" id="CP064939">
    <property type="protein sequence ID" value="QPH40173.1"/>
    <property type="molecule type" value="Genomic_DNA"/>
</dbReference>
<gene>
    <name evidence="3" type="ORF">IZT61_02515</name>
</gene>
<evidence type="ECO:0000256" key="2">
    <source>
        <dbReference type="SAM" id="SignalP"/>
    </source>
</evidence>
<evidence type="ECO:0000256" key="1">
    <source>
        <dbReference type="SAM" id="MobiDB-lite"/>
    </source>
</evidence>
<keyword evidence="2" id="KW-0732">Signal</keyword>
<name>A0A7S9PZ58_9SPHI</name>
<protein>
    <submittedName>
        <fullName evidence="3">Uncharacterized protein</fullName>
    </submittedName>
</protein>
<evidence type="ECO:0000313" key="3">
    <source>
        <dbReference type="EMBL" id="QPH40173.1"/>
    </source>
</evidence>
<feature type="region of interest" description="Disordered" evidence="1">
    <location>
        <begin position="23"/>
        <end position="84"/>
    </location>
</feature>
<feature type="compositionally biased region" description="Basic residues" evidence="1">
    <location>
        <begin position="71"/>
        <end position="84"/>
    </location>
</feature>